<dbReference type="GO" id="GO:0009328">
    <property type="term" value="C:phenylalanine-tRNA ligase complex"/>
    <property type="evidence" value="ECO:0007669"/>
    <property type="project" value="TreeGrafter"/>
</dbReference>
<sequence>MLVSYNWLKNYVDLEDMTPEELAEKITKSGIEVESVEYFAEKSDHVVVGYVASCEQHPNADKLNLCQVDVGDETLQIICGAPNIAQGQKVAVAKPGAKLPGNMKIKRVKLRGVESNGMICSLQELGMDEKYIPTDIAEGIFVFPEDAPVGDSVVPLLNLDDAILELDILANRADAMSMLGVAYEVAAILDKEVQFPDESLPVSDESAEDYISVEVEAADLNPYYGAFVIKDVEIKSSPLWMRNYLMAAGVRPINNVVDITNYVLMEYGQPLHAFDYDRFSSDKIVVRRADPGETMITLDNQERKLNEERLVITNGKEATALAGVMGGANTEVNNETKNVLLEAAYFNGGSIRKTVKATGLRSESSTRFEKGVDPNRVKKAGMRASHLLQKYANGTVLSGVAEFDELDKSEKIIVVNTEDINKRLGTDIATKEVASILSRLQFPYTQNKDTFTIQVPTRRGDITIFEDMLEEVARIYGYDKLPFTLPEGSNQAGGLTERQLLKRKIKQLMQSIGLSETLTYSLTNGGDIKRLISPEIVEQHPTPVALAMPMSEEHKYLRLSILPEMLRTLSYNIARNQSNLAYYEMGSVFISDEKEITKQPKEQLRLSGALTGKWLEQPWQQEKKEVDFYLVKGMVEKLFHYLEIPVRFEQARVKDMHPGRTAIVNIGAQKVGFIGQLHPGLAKELDLKETYVFDLNLEAIYGAYENILSFQDIPKYPSVARDIAFILDKEVLAGEVKQVIEEVGAPLVKHVQIFDVYQGENVPEGKKSIAYSLLYQDPNKTLKDNEVEESYEKIVEAVNSKFNAYVRS</sequence>
<feature type="domain" description="FDX-ACB" evidence="18">
    <location>
        <begin position="714"/>
        <end position="807"/>
    </location>
</feature>
<comment type="catalytic activity">
    <reaction evidence="14 15">
        <text>tRNA(Phe) + L-phenylalanine + ATP = L-phenylalanyl-tRNA(Phe) + AMP + diphosphate + H(+)</text>
        <dbReference type="Rhea" id="RHEA:19413"/>
        <dbReference type="Rhea" id="RHEA-COMP:9668"/>
        <dbReference type="Rhea" id="RHEA-COMP:9699"/>
        <dbReference type="ChEBI" id="CHEBI:15378"/>
        <dbReference type="ChEBI" id="CHEBI:30616"/>
        <dbReference type="ChEBI" id="CHEBI:33019"/>
        <dbReference type="ChEBI" id="CHEBI:58095"/>
        <dbReference type="ChEBI" id="CHEBI:78442"/>
        <dbReference type="ChEBI" id="CHEBI:78531"/>
        <dbReference type="ChEBI" id="CHEBI:456215"/>
        <dbReference type="EC" id="6.1.1.20"/>
    </reaction>
</comment>
<dbReference type="GO" id="GO:0000287">
    <property type="term" value="F:magnesium ion binding"/>
    <property type="evidence" value="ECO:0007669"/>
    <property type="project" value="UniProtKB-UniRule"/>
</dbReference>
<dbReference type="Pfam" id="PF03483">
    <property type="entry name" value="B3_4"/>
    <property type="match status" value="1"/>
</dbReference>
<dbReference type="PANTHER" id="PTHR10947:SF0">
    <property type="entry name" value="PHENYLALANINE--TRNA LIGASE BETA SUBUNIT"/>
    <property type="match status" value="1"/>
</dbReference>
<evidence type="ECO:0000259" key="18">
    <source>
        <dbReference type="PROSITE" id="PS51447"/>
    </source>
</evidence>
<dbReference type="FunFam" id="3.30.70.380:FF:000001">
    <property type="entry name" value="Phenylalanine--tRNA ligase beta subunit"/>
    <property type="match status" value="1"/>
</dbReference>
<dbReference type="InterPro" id="IPR002547">
    <property type="entry name" value="tRNA-bd_dom"/>
</dbReference>
<proteinExistence type="inferred from homology"/>
<evidence type="ECO:0000259" key="17">
    <source>
        <dbReference type="PROSITE" id="PS50886"/>
    </source>
</evidence>
<comment type="similarity">
    <text evidence="2 15">Belongs to the phenylalanyl-tRNA synthetase beta subunit family. Type 1 subfamily.</text>
</comment>
<comment type="cofactor">
    <cofactor evidence="15">
        <name>Mg(2+)</name>
        <dbReference type="ChEBI" id="CHEBI:18420"/>
    </cofactor>
    <text evidence="15">Binds 2 magnesium ions per tetramer.</text>
</comment>
<dbReference type="SUPFAM" id="SSF50249">
    <property type="entry name" value="Nucleic acid-binding proteins"/>
    <property type="match status" value="1"/>
</dbReference>
<dbReference type="Pfam" id="PF03484">
    <property type="entry name" value="B5"/>
    <property type="match status" value="1"/>
</dbReference>
<protein>
    <recommendedName>
        <fullName evidence="15">Phenylalanine--tRNA ligase beta subunit</fullName>
        <ecNumber evidence="15">6.1.1.20</ecNumber>
    </recommendedName>
    <alternativeName>
        <fullName evidence="15">Phenylalanyl-tRNA synthetase beta subunit</fullName>
        <shortName evidence="15">PheRS</shortName>
    </alternativeName>
</protein>
<dbReference type="PROSITE" id="PS51447">
    <property type="entry name" value="FDX_ACB"/>
    <property type="match status" value="1"/>
</dbReference>
<evidence type="ECO:0000256" key="10">
    <source>
        <dbReference type="ARBA" id="ARBA00022842"/>
    </source>
</evidence>
<dbReference type="InterPro" id="IPR009061">
    <property type="entry name" value="DNA-bd_dom_put_sf"/>
</dbReference>
<dbReference type="GO" id="GO:0016740">
    <property type="term" value="F:transferase activity"/>
    <property type="evidence" value="ECO:0007669"/>
    <property type="project" value="UniProtKB-ARBA"/>
</dbReference>
<keyword evidence="6 15" id="KW-0436">Ligase</keyword>
<dbReference type="SMART" id="SM00896">
    <property type="entry name" value="FDX-ACB"/>
    <property type="match status" value="1"/>
</dbReference>
<keyword evidence="5 16" id="KW-0820">tRNA-binding</keyword>
<dbReference type="Gene3D" id="3.30.930.10">
    <property type="entry name" value="Bira Bifunctional Protein, Domain 2"/>
    <property type="match status" value="1"/>
</dbReference>
<accession>A0A495ADE8</accession>
<dbReference type="InterPro" id="IPR045864">
    <property type="entry name" value="aa-tRNA-synth_II/BPL/LPL"/>
</dbReference>
<dbReference type="Gene3D" id="2.40.50.140">
    <property type="entry name" value="Nucleic acid-binding proteins"/>
    <property type="match status" value="1"/>
</dbReference>
<keyword evidence="8 15" id="KW-0547">Nucleotide-binding</keyword>
<dbReference type="SMART" id="SM00873">
    <property type="entry name" value="B3_4"/>
    <property type="match status" value="1"/>
</dbReference>
<feature type="binding site" evidence="15">
    <location>
        <position position="461"/>
    </location>
    <ligand>
        <name>Mg(2+)</name>
        <dbReference type="ChEBI" id="CHEBI:18420"/>
        <note>shared with alpha subunit</note>
    </ligand>
</feature>
<dbReference type="EMBL" id="RBZP01000001">
    <property type="protein sequence ID" value="RKQ37958.1"/>
    <property type="molecule type" value="Genomic_DNA"/>
</dbReference>
<dbReference type="Pfam" id="PF17759">
    <property type="entry name" value="tRNA_synthFbeta"/>
    <property type="match status" value="1"/>
</dbReference>
<dbReference type="EC" id="6.1.1.20" evidence="15"/>
<dbReference type="CDD" id="cd00769">
    <property type="entry name" value="PheRS_beta_core"/>
    <property type="match status" value="1"/>
</dbReference>
<evidence type="ECO:0000256" key="6">
    <source>
        <dbReference type="ARBA" id="ARBA00022598"/>
    </source>
</evidence>
<keyword evidence="4 15" id="KW-0963">Cytoplasm</keyword>
<feature type="binding site" evidence="15">
    <location>
        <position position="467"/>
    </location>
    <ligand>
        <name>Mg(2+)</name>
        <dbReference type="ChEBI" id="CHEBI:18420"/>
        <note>shared with alpha subunit</note>
    </ligand>
</feature>
<organism evidence="20 21">
    <name type="scientific">Oceanobacillus halophilus</name>
    <dbReference type="NCBI Taxonomy" id="930130"/>
    <lineage>
        <taxon>Bacteria</taxon>
        <taxon>Bacillati</taxon>
        <taxon>Bacillota</taxon>
        <taxon>Bacilli</taxon>
        <taxon>Bacillales</taxon>
        <taxon>Bacillaceae</taxon>
        <taxon>Oceanobacillus</taxon>
    </lineage>
</organism>
<dbReference type="NCBIfam" id="TIGR00472">
    <property type="entry name" value="pheT_bact"/>
    <property type="match status" value="1"/>
</dbReference>
<comment type="subcellular location">
    <subcellularLocation>
        <location evidence="1 15">Cytoplasm</location>
    </subcellularLocation>
</comment>
<dbReference type="FunFam" id="3.30.56.10:FF:000002">
    <property type="entry name" value="Phenylalanine--tRNA ligase beta subunit"/>
    <property type="match status" value="1"/>
</dbReference>
<dbReference type="PROSITE" id="PS50886">
    <property type="entry name" value="TRBD"/>
    <property type="match status" value="1"/>
</dbReference>
<keyword evidence="13 15" id="KW-0030">Aminoacyl-tRNA synthetase</keyword>
<reference evidence="20 21" key="1">
    <citation type="journal article" date="2016" name="Int. J. Syst. Evol. Microbiol.">
        <title>Oceanobacillus halophilus sp. nov., a novel moderately halophilic bacterium from a hypersaline lake.</title>
        <authorList>
            <person name="Amoozegar M.A."/>
            <person name="Bagheri M."/>
            <person name="Makhdoumi A."/>
            <person name="Nikou M.M."/>
            <person name="Fazeli S.A.S."/>
            <person name="Schumann P."/>
            <person name="Sproer C."/>
            <person name="Sanchez-Porro C."/>
            <person name="Ventosa A."/>
        </authorList>
    </citation>
    <scope>NUCLEOTIDE SEQUENCE [LARGE SCALE GENOMIC DNA]</scope>
    <source>
        <strain evidence="20 21">DSM 23996</strain>
    </source>
</reference>
<keyword evidence="11 16" id="KW-0694">RNA-binding</keyword>
<dbReference type="Proteomes" id="UP000269301">
    <property type="component" value="Unassembled WGS sequence"/>
</dbReference>
<dbReference type="PANTHER" id="PTHR10947">
    <property type="entry name" value="PHENYLALANYL-TRNA SYNTHETASE BETA CHAIN AND LEUCINE-RICH REPEAT-CONTAINING PROTEIN 47"/>
    <property type="match status" value="1"/>
</dbReference>
<evidence type="ECO:0000256" key="15">
    <source>
        <dbReference type="HAMAP-Rule" id="MF_00283"/>
    </source>
</evidence>
<evidence type="ECO:0000313" key="21">
    <source>
        <dbReference type="Proteomes" id="UP000269301"/>
    </source>
</evidence>
<dbReference type="InterPro" id="IPR033714">
    <property type="entry name" value="tRNA_bind_bactPheRS"/>
</dbReference>
<dbReference type="FunFam" id="2.40.50.140:FF:000045">
    <property type="entry name" value="Phenylalanine--tRNA ligase beta subunit"/>
    <property type="match status" value="1"/>
</dbReference>
<dbReference type="InterPro" id="IPR020825">
    <property type="entry name" value="Phe-tRNA_synthase-like_B3/B4"/>
</dbReference>
<keyword evidence="12 15" id="KW-0648">Protein biosynthesis</keyword>
<dbReference type="Pfam" id="PF01588">
    <property type="entry name" value="tRNA_bind"/>
    <property type="match status" value="1"/>
</dbReference>
<dbReference type="HAMAP" id="MF_00283">
    <property type="entry name" value="Phe_tRNA_synth_beta1"/>
    <property type="match status" value="1"/>
</dbReference>
<keyword evidence="7 15" id="KW-0479">Metal-binding</keyword>
<dbReference type="PROSITE" id="PS51483">
    <property type="entry name" value="B5"/>
    <property type="match status" value="1"/>
</dbReference>
<evidence type="ECO:0000256" key="1">
    <source>
        <dbReference type="ARBA" id="ARBA00004496"/>
    </source>
</evidence>
<dbReference type="GO" id="GO:0006432">
    <property type="term" value="P:phenylalanyl-tRNA aminoacylation"/>
    <property type="evidence" value="ECO:0007669"/>
    <property type="project" value="UniProtKB-UniRule"/>
</dbReference>
<dbReference type="SUPFAM" id="SSF55681">
    <property type="entry name" value="Class II aaRS and biotin synthetases"/>
    <property type="match status" value="1"/>
</dbReference>
<dbReference type="InterPro" id="IPR005147">
    <property type="entry name" value="tRNA_synthase_B5-dom"/>
</dbReference>
<keyword evidence="21" id="KW-1185">Reference proteome</keyword>
<dbReference type="RefSeq" id="WP_121203030.1">
    <property type="nucleotide sequence ID" value="NZ_RBZP01000001.1"/>
</dbReference>
<name>A0A495ADE8_9BACI</name>
<evidence type="ECO:0000259" key="19">
    <source>
        <dbReference type="PROSITE" id="PS51483"/>
    </source>
</evidence>
<dbReference type="FunFam" id="3.50.40.10:FF:000001">
    <property type="entry name" value="Phenylalanine--tRNA ligase beta subunit"/>
    <property type="match status" value="1"/>
</dbReference>
<feature type="domain" description="B5" evidence="19">
    <location>
        <begin position="408"/>
        <end position="483"/>
    </location>
</feature>
<dbReference type="SUPFAM" id="SSF54991">
    <property type="entry name" value="Anticodon-binding domain of PheRS"/>
    <property type="match status" value="1"/>
</dbReference>
<evidence type="ECO:0000256" key="12">
    <source>
        <dbReference type="ARBA" id="ARBA00022917"/>
    </source>
</evidence>
<dbReference type="SUPFAM" id="SSF46955">
    <property type="entry name" value="Putative DNA-binding domain"/>
    <property type="match status" value="1"/>
</dbReference>
<dbReference type="CDD" id="cd02796">
    <property type="entry name" value="tRNA_bind_bactPheRS"/>
    <property type="match status" value="1"/>
</dbReference>
<evidence type="ECO:0000256" key="11">
    <source>
        <dbReference type="ARBA" id="ARBA00022884"/>
    </source>
</evidence>
<feature type="binding site" evidence="15">
    <location>
        <position position="471"/>
    </location>
    <ligand>
        <name>Mg(2+)</name>
        <dbReference type="ChEBI" id="CHEBI:18420"/>
        <note>shared with alpha subunit</note>
    </ligand>
</feature>
<evidence type="ECO:0000256" key="13">
    <source>
        <dbReference type="ARBA" id="ARBA00023146"/>
    </source>
</evidence>
<evidence type="ECO:0000256" key="3">
    <source>
        <dbReference type="ARBA" id="ARBA00011209"/>
    </source>
</evidence>
<feature type="domain" description="TRNA-binding" evidence="17">
    <location>
        <begin position="40"/>
        <end position="154"/>
    </location>
</feature>
<dbReference type="GO" id="GO:0005524">
    <property type="term" value="F:ATP binding"/>
    <property type="evidence" value="ECO:0007669"/>
    <property type="project" value="UniProtKB-UniRule"/>
</dbReference>
<gene>
    <name evidence="15" type="primary">pheT</name>
    <name evidence="20" type="ORF">D8M06_03945</name>
</gene>
<dbReference type="FunFam" id="3.30.930.10:FF:000022">
    <property type="entry name" value="Phenylalanine--tRNA ligase beta subunit"/>
    <property type="match status" value="1"/>
</dbReference>
<dbReference type="SMART" id="SM00874">
    <property type="entry name" value="B5"/>
    <property type="match status" value="1"/>
</dbReference>
<dbReference type="NCBIfam" id="NF045760">
    <property type="entry name" value="YtpR"/>
    <property type="match status" value="1"/>
</dbReference>
<keyword evidence="9 15" id="KW-0067">ATP-binding</keyword>
<comment type="subunit">
    <text evidence="3 15">Tetramer of two alpha and two beta subunits.</text>
</comment>
<dbReference type="InterPro" id="IPR005146">
    <property type="entry name" value="B3/B4_tRNA-bd"/>
</dbReference>
<evidence type="ECO:0000313" key="20">
    <source>
        <dbReference type="EMBL" id="RKQ37958.1"/>
    </source>
</evidence>
<evidence type="ECO:0000256" key="4">
    <source>
        <dbReference type="ARBA" id="ARBA00022490"/>
    </source>
</evidence>
<dbReference type="OrthoDB" id="9805455at2"/>
<evidence type="ECO:0000256" key="5">
    <source>
        <dbReference type="ARBA" id="ARBA00022555"/>
    </source>
</evidence>
<dbReference type="GO" id="GO:0000049">
    <property type="term" value="F:tRNA binding"/>
    <property type="evidence" value="ECO:0007669"/>
    <property type="project" value="UniProtKB-UniRule"/>
</dbReference>
<evidence type="ECO:0000256" key="2">
    <source>
        <dbReference type="ARBA" id="ARBA00008653"/>
    </source>
</evidence>
<dbReference type="InterPro" id="IPR004532">
    <property type="entry name" value="Phe-tRNA-ligase_IIc_bsu_bact"/>
</dbReference>
<evidence type="ECO:0000256" key="8">
    <source>
        <dbReference type="ARBA" id="ARBA00022741"/>
    </source>
</evidence>
<dbReference type="GO" id="GO:0140096">
    <property type="term" value="F:catalytic activity, acting on a protein"/>
    <property type="evidence" value="ECO:0007669"/>
    <property type="project" value="UniProtKB-ARBA"/>
</dbReference>
<keyword evidence="10 15" id="KW-0460">Magnesium</keyword>
<dbReference type="InterPro" id="IPR005121">
    <property type="entry name" value="Fdx_antiC-bd"/>
</dbReference>
<dbReference type="Pfam" id="PF03147">
    <property type="entry name" value="FDX-ACB"/>
    <property type="match status" value="1"/>
</dbReference>
<evidence type="ECO:0000256" key="16">
    <source>
        <dbReference type="PROSITE-ProRule" id="PRU00209"/>
    </source>
</evidence>
<feature type="binding site" evidence="15">
    <location>
        <position position="470"/>
    </location>
    <ligand>
        <name>Mg(2+)</name>
        <dbReference type="ChEBI" id="CHEBI:18420"/>
        <note>shared with alpha subunit</note>
    </ligand>
</feature>
<evidence type="ECO:0000256" key="14">
    <source>
        <dbReference type="ARBA" id="ARBA00049255"/>
    </source>
</evidence>
<dbReference type="SUPFAM" id="SSF56037">
    <property type="entry name" value="PheT/TilS domain"/>
    <property type="match status" value="1"/>
</dbReference>
<dbReference type="Gene3D" id="3.50.40.10">
    <property type="entry name" value="Phenylalanyl-trna Synthetase, Chain B, domain 3"/>
    <property type="match status" value="1"/>
</dbReference>
<dbReference type="InterPro" id="IPR012340">
    <property type="entry name" value="NA-bd_OB-fold"/>
</dbReference>
<evidence type="ECO:0000256" key="9">
    <source>
        <dbReference type="ARBA" id="ARBA00022840"/>
    </source>
</evidence>
<dbReference type="GO" id="GO:0004826">
    <property type="term" value="F:phenylalanine-tRNA ligase activity"/>
    <property type="evidence" value="ECO:0007669"/>
    <property type="project" value="UniProtKB-UniRule"/>
</dbReference>
<dbReference type="InterPro" id="IPR041616">
    <property type="entry name" value="PheRS_beta_core"/>
</dbReference>
<evidence type="ECO:0000256" key="7">
    <source>
        <dbReference type="ARBA" id="ARBA00022723"/>
    </source>
</evidence>
<comment type="caution">
    <text evidence="20">The sequence shown here is derived from an EMBL/GenBank/DDBJ whole genome shotgun (WGS) entry which is preliminary data.</text>
</comment>
<dbReference type="InterPro" id="IPR045060">
    <property type="entry name" value="Phe-tRNA-ligase_IIc_bsu"/>
</dbReference>
<dbReference type="Gene3D" id="3.30.70.380">
    <property type="entry name" value="Ferrodoxin-fold anticodon-binding domain"/>
    <property type="match status" value="1"/>
</dbReference>
<dbReference type="InterPro" id="IPR036690">
    <property type="entry name" value="Fdx_antiC-bd_sf"/>
</dbReference>
<dbReference type="AlphaFoldDB" id="A0A495ADE8"/>
<dbReference type="Gene3D" id="3.30.56.10">
    <property type="match status" value="2"/>
</dbReference>